<dbReference type="InterPro" id="IPR036055">
    <property type="entry name" value="LDL_receptor-like_sf"/>
</dbReference>
<comment type="caution">
    <text evidence="2">Lacks conserved residue(s) required for the propagation of feature annotation.</text>
</comment>
<comment type="caution">
    <text evidence="6">The sequence shown here is derived from an EMBL/GenBank/DDBJ whole genome shotgun (WGS) entry which is preliminary data.</text>
</comment>
<dbReference type="InterPro" id="IPR011625">
    <property type="entry name" value="A2M_N_BRD"/>
</dbReference>
<gene>
    <name evidence="6" type="ORF">AGLY_002629</name>
</gene>
<dbReference type="GO" id="GO:0005615">
    <property type="term" value="C:extracellular space"/>
    <property type="evidence" value="ECO:0007669"/>
    <property type="project" value="InterPro"/>
</dbReference>
<dbReference type="Gene3D" id="2.60.40.10">
    <property type="entry name" value="Immunoglobulins"/>
    <property type="match status" value="2"/>
</dbReference>
<proteinExistence type="predicted"/>
<dbReference type="OrthoDB" id="6359008at2759"/>
<feature type="domain" description="Alpha-2-macroglobulin bait region" evidence="3">
    <location>
        <begin position="570"/>
        <end position="705"/>
    </location>
</feature>
<dbReference type="SMART" id="SM00192">
    <property type="entry name" value="LDLa"/>
    <property type="match status" value="1"/>
</dbReference>
<evidence type="ECO:0000313" key="6">
    <source>
        <dbReference type="EMBL" id="KAE9542718.1"/>
    </source>
</evidence>
<dbReference type="InterPro" id="IPR002890">
    <property type="entry name" value="MG2"/>
</dbReference>
<dbReference type="Pfam" id="PF01835">
    <property type="entry name" value="MG2"/>
    <property type="match status" value="1"/>
</dbReference>
<dbReference type="InterPro" id="IPR002172">
    <property type="entry name" value="LDrepeatLR_classA_rpt"/>
</dbReference>
<dbReference type="InterPro" id="IPR036595">
    <property type="entry name" value="A-macroglobulin_rcpt-bd_sf"/>
</dbReference>
<dbReference type="PANTHER" id="PTHR11412:SF172">
    <property type="entry name" value="LD23292P"/>
    <property type="match status" value="1"/>
</dbReference>
<dbReference type="Pfam" id="PF26644">
    <property type="entry name" value="CCC"/>
    <property type="match status" value="1"/>
</dbReference>
<dbReference type="Gene3D" id="1.50.10.20">
    <property type="match status" value="1"/>
</dbReference>
<dbReference type="SMART" id="SM01419">
    <property type="entry name" value="Thiol-ester_cl"/>
    <property type="match status" value="1"/>
</dbReference>
<evidence type="ECO:0000259" key="5">
    <source>
        <dbReference type="SMART" id="SM01361"/>
    </source>
</evidence>
<feature type="domain" description="Alpha-2-macroglobulin" evidence="4">
    <location>
        <begin position="843"/>
        <end position="934"/>
    </location>
</feature>
<dbReference type="Proteomes" id="UP000475862">
    <property type="component" value="Unassembled WGS sequence"/>
</dbReference>
<dbReference type="Pfam" id="PF07677">
    <property type="entry name" value="A2M_recep"/>
    <property type="match status" value="1"/>
</dbReference>
<dbReference type="SMART" id="SM01359">
    <property type="entry name" value="A2M_N_2"/>
    <property type="match status" value="1"/>
</dbReference>
<dbReference type="InterPro" id="IPR050473">
    <property type="entry name" value="A2M/Complement_sys"/>
</dbReference>
<name>A0A6G0U0S7_APHGL</name>
<dbReference type="InterPro" id="IPR013783">
    <property type="entry name" value="Ig-like_fold"/>
</dbReference>
<evidence type="ECO:0000256" key="1">
    <source>
        <dbReference type="ARBA" id="ARBA00023157"/>
    </source>
</evidence>
<dbReference type="Gene3D" id="4.10.400.10">
    <property type="entry name" value="Low-density Lipoprotein Receptor"/>
    <property type="match status" value="1"/>
</dbReference>
<dbReference type="InterPro" id="IPR011626">
    <property type="entry name" value="Alpha-macroglobulin_TED"/>
</dbReference>
<dbReference type="SMART" id="SM01360">
    <property type="entry name" value="A2M"/>
    <property type="match status" value="1"/>
</dbReference>
<dbReference type="PROSITE" id="PS50068">
    <property type="entry name" value="LDLRA_2"/>
    <property type="match status" value="1"/>
</dbReference>
<evidence type="ECO:0000259" key="3">
    <source>
        <dbReference type="SMART" id="SM01359"/>
    </source>
</evidence>
<sequence>MCSDDAVGVGSLLVESSMLLVNKVTNVPNRFSKMKSIYLILILILKLCVGQDYISPSYKVPQENDFLRTTKSQNDKSYNNLYDWKNNYDNNIIIPDANYFVVASRMVRPGQVYKVAVTVYKAKQPISVRASIQRNGVELASDTSLIKEGIQETLLLLVPATSVTGDYKLRVEGLYDGIIGGYAFNNETRLNFSQRSMTIFIQTDKPIYKQSDIVYFRAIPINTELKAFDNPVDVYILDPNRYIMRRWLSRQSNFGCVSLNYEMSDQPVFGEWTIQVVAQGQIEEVTFLVEEYYQTRFEVNVTMAAYFLDSDKYLSGYVMANYTSGGPVKGNLTLKATIRPLKNGFKNYDGPVIEKYLSFDEERPSWYPKQSEYSRINQIPHLQWFYGVYKFRYPLSELQQLVSTLEETEVTITATVGERYLNEIVEGYSTARFFNSSVRVSFLGGSPQVFKPAMPFSVYITVSHHDGSPLDRYRLLLGRLDMSAEVMMKSGGRRTIDTRMLKMSTDHEGVFEMKLYLRTELGLETDKRASEVLKDIESMKIYASFKDMYGERSTSELLLFTHYSPSQHHLKVWTSTKDAKVGQFIVFHVQSNYYLESFDYILLSKGLILVTGHEVTHASTIRTFAVTLSAEMAPAATILVYHVGKFGDVVADSLTFPVNGISRNNFTVFINNRKSRSGEKVEVAVYGEPGAYVGLSSLDYPFYGLQAGNELTYAKILTKMERFDEDTNGTIMHTWLSHEGSPDEIVYFPSSTFGIDANRTFEFAGVVVFTDVILPRRITLCNQTLGYAECLSGRCYLANRKCDGHIDCDDGTDEALCPLYNRTEFNNFRKFRYNHLQRHYDNVWMWRDINIGPHGRFIFDLDVPHRPANWMITAFSLSPSKGFGMIKKPIEYIGVLPFFMNVEMPTHCKEGEQIGIRVTVFNYMCSSVEAVVVLFDSDAYKFVHVEEDGIVNSYNPRTSHGDHQFFIYIKAQDAETVYLPVVPTKLGDITINIEATTLIASDRVTRNLHVDSDGVPQYRHQSMILDLSNRAYVFQYLHVNVTETPIIPYSIDRYYVYGSNKAHVSLVGDVVGPIFPTMPVNATSLLNLPMDAAEQTMFSFAANLYTTIYMRYANQRDRTLEKQSFYHLNIGYQRMLSFMNKDGSFSLFRSDWNMSYPSVWLTSYCARVFQEANFYEWENFIFIDPQVISKALMWVLKHQTEEGSFYDVTWFPDRKVNSSMHRSILFGGNRLQRFSNISLTAQVLITLTNAKDLSGGLGSQLAQGESRAVKYLEKNMNLLNMTGEPYEIALVTYALMLTKSSFAEVAFTLLARHARREGGLMYWGKEFVPLPPTKMENQKPFLLPRLPYKYDSINIETTAYALLVYVARKEPYIDDVVKWLNSQRLTDGGWASTQDTAIAMKALIEYTNRNRLRDVFTLTVTVEATALSGKTKVLKVNSANIAQLQKIEIPQAWGTVKVQAKGSGYAILQMSVQYNVDVAKFQTAPPEQAFGIVTRADFHGRNQSHITYRSCQKWTYMDESPRSGLAVLDVAIPTGYIVQQQNLDAYVLQRTVPNLQRARFFPGKLLFYFDYLDESETCVKFTVERWYPVANMSRYLPVRVYDYYAPERFNETIFDALPTYLLNICEVCGSSQCPYCPIFNNAVQFFPNGNTNSSNDNLLIEHSVTQESAENAIQHIVPDLMIGFGCKKCTTREIEYCLSNDVIEDHCCCQRKYHEVFPYIEHTCYVRSRNCEPTVRDCGVFDRLLTCCCHHYLGTKCHRQKS</sequence>
<dbReference type="SMART" id="SM01361">
    <property type="entry name" value="A2M_recep"/>
    <property type="match status" value="1"/>
</dbReference>
<feature type="disulfide bond" evidence="2">
    <location>
        <begin position="802"/>
        <end position="817"/>
    </location>
</feature>
<evidence type="ECO:0000313" key="7">
    <source>
        <dbReference type="Proteomes" id="UP000475862"/>
    </source>
</evidence>
<evidence type="ECO:0000256" key="2">
    <source>
        <dbReference type="PROSITE-ProRule" id="PRU00124"/>
    </source>
</evidence>
<reference evidence="6 7" key="1">
    <citation type="submission" date="2019-08" db="EMBL/GenBank/DDBJ databases">
        <title>The genome of the soybean aphid Biotype 1, its phylome, world population structure and adaptation to the North American continent.</title>
        <authorList>
            <person name="Giordano R."/>
            <person name="Donthu R.K."/>
            <person name="Hernandez A.G."/>
            <person name="Wright C.L."/>
            <person name="Zimin A.V."/>
        </authorList>
    </citation>
    <scope>NUCLEOTIDE SEQUENCE [LARGE SCALE GENOMIC DNA]</scope>
    <source>
        <tissue evidence="6">Whole aphids</tissue>
    </source>
</reference>
<dbReference type="PANTHER" id="PTHR11412">
    <property type="entry name" value="MACROGLOBULIN / COMPLEMENT"/>
    <property type="match status" value="1"/>
</dbReference>
<evidence type="ECO:0000259" key="4">
    <source>
        <dbReference type="SMART" id="SM01360"/>
    </source>
</evidence>
<dbReference type="InterPro" id="IPR058250">
    <property type="entry name" value="CCC"/>
</dbReference>
<dbReference type="Gene3D" id="2.60.40.690">
    <property type="entry name" value="Alpha-macroglobulin, receptor-binding domain"/>
    <property type="match status" value="1"/>
</dbReference>
<dbReference type="Gene3D" id="2.60.40.2950">
    <property type="match status" value="1"/>
</dbReference>
<evidence type="ECO:0008006" key="8">
    <source>
        <dbReference type="Google" id="ProtNLM"/>
    </source>
</evidence>
<dbReference type="SUPFAM" id="SSF57424">
    <property type="entry name" value="LDL receptor-like module"/>
    <property type="match status" value="1"/>
</dbReference>
<dbReference type="Pfam" id="PF07703">
    <property type="entry name" value="A2M_BRD"/>
    <property type="match status" value="1"/>
</dbReference>
<accession>A0A6G0U0S7</accession>
<dbReference type="InterPro" id="IPR041555">
    <property type="entry name" value="MG3"/>
</dbReference>
<dbReference type="GO" id="GO:0004866">
    <property type="term" value="F:endopeptidase inhibitor activity"/>
    <property type="evidence" value="ECO:0007669"/>
    <property type="project" value="InterPro"/>
</dbReference>
<feature type="domain" description="Alpha-macroglobulin receptor-binding" evidence="5">
    <location>
        <begin position="1523"/>
        <end position="1614"/>
    </location>
</feature>
<dbReference type="Gene3D" id="2.60.40.1930">
    <property type="match status" value="2"/>
</dbReference>
<organism evidence="6 7">
    <name type="scientific">Aphis glycines</name>
    <name type="common">Soybean aphid</name>
    <dbReference type="NCBI Taxonomy" id="307491"/>
    <lineage>
        <taxon>Eukaryota</taxon>
        <taxon>Metazoa</taxon>
        <taxon>Ecdysozoa</taxon>
        <taxon>Arthropoda</taxon>
        <taxon>Hexapoda</taxon>
        <taxon>Insecta</taxon>
        <taxon>Pterygota</taxon>
        <taxon>Neoptera</taxon>
        <taxon>Paraneoptera</taxon>
        <taxon>Hemiptera</taxon>
        <taxon>Sternorrhyncha</taxon>
        <taxon>Aphidomorpha</taxon>
        <taxon>Aphidoidea</taxon>
        <taxon>Aphididae</taxon>
        <taxon>Aphidini</taxon>
        <taxon>Aphis</taxon>
        <taxon>Aphis</taxon>
    </lineage>
</organism>
<keyword evidence="7" id="KW-1185">Reference proteome</keyword>
<dbReference type="Pfam" id="PF00207">
    <property type="entry name" value="A2M"/>
    <property type="match status" value="1"/>
</dbReference>
<dbReference type="InterPro" id="IPR008930">
    <property type="entry name" value="Terpenoid_cyclase/PrenylTrfase"/>
</dbReference>
<keyword evidence="1 2" id="KW-1015">Disulfide bond</keyword>
<dbReference type="SUPFAM" id="SSF48239">
    <property type="entry name" value="Terpenoid cyclases/Protein prenyltransferases"/>
    <property type="match status" value="1"/>
</dbReference>
<dbReference type="SUPFAM" id="SSF49410">
    <property type="entry name" value="Alpha-macroglobulin receptor domain"/>
    <property type="match status" value="1"/>
</dbReference>
<dbReference type="CDD" id="cd00112">
    <property type="entry name" value="LDLa"/>
    <property type="match status" value="1"/>
</dbReference>
<dbReference type="Pfam" id="PF07678">
    <property type="entry name" value="TED_complement"/>
    <property type="match status" value="1"/>
</dbReference>
<dbReference type="Pfam" id="PF17791">
    <property type="entry name" value="MG3"/>
    <property type="match status" value="1"/>
</dbReference>
<dbReference type="InterPro" id="IPR001599">
    <property type="entry name" value="Macroglobln_a2"/>
</dbReference>
<protein>
    <recommendedName>
        <fullName evidence="8">CD109 antigen</fullName>
    </recommendedName>
</protein>
<dbReference type="EMBL" id="VYZN01000009">
    <property type="protein sequence ID" value="KAE9542718.1"/>
    <property type="molecule type" value="Genomic_DNA"/>
</dbReference>
<dbReference type="InterPro" id="IPR047565">
    <property type="entry name" value="Alpha-macroglob_thiol-ester_cl"/>
</dbReference>
<dbReference type="InterPro" id="IPR009048">
    <property type="entry name" value="A-macroglobulin_rcpt-bd"/>
</dbReference>
<dbReference type="Gene3D" id="2.20.130.20">
    <property type="match status" value="1"/>
</dbReference>
<feature type="disulfide bond" evidence="2">
    <location>
        <begin position="790"/>
        <end position="808"/>
    </location>
</feature>